<dbReference type="GO" id="GO:0005783">
    <property type="term" value="C:endoplasmic reticulum"/>
    <property type="evidence" value="ECO:0007669"/>
    <property type="project" value="TreeGrafter"/>
</dbReference>
<keyword evidence="7" id="KW-0813">Transport</keyword>
<sequence length="221" mass="24202">MSFKTTASYGATTTLTPTQPSPSPSNLTFISRAKEATTINPTLATAAAATATISNTAATTRPWRELLDPSALSRPYSYSDAMLRVRRNLSYFRVNYTAVMLLVLFLSLLWHPFSMIVLLLLLVAWYFLYFSRDRPLSVLGTVLDDTTVLCTLALVTVVMLVSTHVGNNVLVALIVGVVVVGIHAAFRVTEDLFLDEENAAEGGLLSVVGTQQHLRTDYTRI</sequence>
<dbReference type="PANTHER" id="PTHR19317:SF16">
    <property type="entry name" value="PRA1 FAMILY PROTEIN E"/>
    <property type="match status" value="1"/>
</dbReference>
<reference evidence="9 10" key="1">
    <citation type="submission" date="2019-01" db="EMBL/GenBank/DDBJ databases">
        <title>Sequencing of cultivated peanut Arachis hypogaea provides insights into genome evolution and oil improvement.</title>
        <authorList>
            <person name="Chen X."/>
        </authorList>
    </citation>
    <scope>NUCLEOTIDE SEQUENCE [LARGE SCALE GENOMIC DNA]</scope>
    <source>
        <strain evidence="10">cv. Fuhuasheng</strain>
        <tissue evidence="9">Leaves</tissue>
    </source>
</reference>
<comment type="subcellular location">
    <subcellularLocation>
        <location evidence="2">Endomembrane system</location>
        <topology evidence="2">Multi-pass membrane protein</topology>
    </subcellularLocation>
    <subcellularLocation>
        <location evidence="7">Membrane</location>
        <topology evidence="7">Multi-pass membrane protein</topology>
    </subcellularLocation>
</comment>
<dbReference type="Pfam" id="PF03208">
    <property type="entry name" value="PRA1"/>
    <property type="match status" value="1"/>
</dbReference>
<dbReference type="GO" id="GO:0016192">
    <property type="term" value="P:vesicle-mediated transport"/>
    <property type="evidence" value="ECO:0007669"/>
    <property type="project" value="TreeGrafter"/>
</dbReference>
<feature type="transmembrane region" description="Helical" evidence="7">
    <location>
        <begin position="113"/>
        <end position="130"/>
    </location>
</feature>
<evidence type="ECO:0000313" key="10">
    <source>
        <dbReference type="Proteomes" id="UP000289738"/>
    </source>
</evidence>
<comment type="function">
    <text evidence="1 7">May be involved in both secretory and endocytic intracellular trafficking in the endosomal/prevacuolar compartments.</text>
</comment>
<dbReference type="PANTHER" id="PTHR19317">
    <property type="entry name" value="PRENYLATED RAB ACCEPTOR 1-RELATED"/>
    <property type="match status" value="1"/>
</dbReference>
<dbReference type="InterPro" id="IPR004895">
    <property type="entry name" value="Prenylated_rab_accept_PRA1"/>
</dbReference>
<dbReference type="OrthoDB" id="63113at2759"/>
<dbReference type="GO" id="GO:0016020">
    <property type="term" value="C:membrane"/>
    <property type="evidence" value="ECO:0007669"/>
    <property type="project" value="UniProtKB-SubCell"/>
</dbReference>
<feature type="region of interest" description="Disordered" evidence="8">
    <location>
        <begin position="1"/>
        <end position="27"/>
    </location>
</feature>
<evidence type="ECO:0000256" key="4">
    <source>
        <dbReference type="ARBA" id="ARBA00022692"/>
    </source>
</evidence>
<proteinExistence type="inferred from homology"/>
<protein>
    <recommendedName>
        <fullName evidence="7">PRA1 family protein</fullName>
    </recommendedName>
</protein>
<keyword evidence="4 7" id="KW-0812">Transmembrane</keyword>
<keyword evidence="6 7" id="KW-0472">Membrane</keyword>
<feature type="transmembrane region" description="Helical" evidence="7">
    <location>
        <begin position="142"/>
        <end position="163"/>
    </location>
</feature>
<dbReference type="Proteomes" id="UP000289738">
    <property type="component" value="Chromosome B09"/>
</dbReference>
<evidence type="ECO:0000256" key="7">
    <source>
        <dbReference type="RuleBase" id="RU363107"/>
    </source>
</evidence>
<comment type="similarity">
    <text evidence="3 7">Belongs to the PRA1 family.</text>
</comment>
<evidence type="ECO:0000256" key="2">
    <source>
        <dbReference type="ARBA" id="ARBA00004127"/>
    </source>
</evidence>
<feature type="transmembrane region" description="Helical" evidence="7">
    <location>
        <begin position="169"/>
        <end position="186"/>
    </location>
</feature>
<evidence type="ECO:0000256" key="3">
    <source>
        <dbReference type="ARBA" id="ARBA00006483"/>
    </source>
</evidence>
<dbReference type="STRING" id="3818.A0A444XN94"/>
<dbReference type="GO" id="GO:0005794">
    <property type="term" value="C:Golgi apparatus"/>
    <property type="evidence" value="ECO:0007669"/>
    <property type="project" value="TreeGrafter"/>
</dbReference>
<evidence type="ECO:0000256" key="5">
    <source>
        <dbReference type="ARBA" id="ARBA00022989"/>
    </source>
</evidence>
<evidence type="ECO:0000313" key="9">
    <source>
        <dbReference type="EMBL" id="RYQ91187.1"/>
    </source>
</evidence>
<comment type="caution">
    <text evidence="9">The sequence shown here is derived from an EMBL/GenBank/DDBJ whole genome shotgun (WGS) entry which is preliminary data.</text>
</comment>
<evidence type="ECO:0000256" key="1">
    <source>
        <dbReference type="ARBA" id="ARBA00002501"/>
    </source>
</evidence>
<evidence type="ECO:0000256" key="8">
    <source>
        <dbReference type="SAM" id="MobiDB-lite"/>
    </source>
</evidence>
<dbReference type="AlphaFoldDB" id="A0A444XN94"/>
<organism evidence="9 10">
    <name type="scientific">Arachis hypogaea</name>
    <name type="common">Peanut</name>
    <dbReference type="NCBI Taxonomy" id="3818"/>
    <lineage>
        <taxon>Eukaryota</taxon>
        <taxon>Viridiplantae</taxon>
        <taxon>Streptophyta</taxon>
        <taxon>Embryophyta</taxon>
        <taxon>Tracheophyta</taxon>
        <taxon>Spermatophyta</taxon>
        <taxon>Magnoliopsida</taxon>
        <taxon>eudicotyledons</taxon>
        <taxon>Gunneridae</taxon>
        <taxon>Pentapetalae</taxon>
        <taxon>rosids</taxon>
        <taxon>fabids</taxon>
        <taxon>Fabales</taxon>
        <taxon>Fabaceae</taxon>
        <taxon>Papilionoideae</taxon>
        <taxon>50 kb inversion clade</taxon>
        <taxon>dalbergioids sensu lato</taxon>
        <taxon>Dalbergieae</taxon>
        <taxon>Pterocarpus clade</taxon>
        <taxon>Arachis</taxon>
    </lineage>
</organism>
<keyword evidence="5 7" id="KW-1133">Transmembrane helix</keyword>
<name>A0A444XN94_ARAHY</name>
<accession>A0A444XN94</accession>
<feature type="transmembrane region" description="Helical" evidence="7">
    <location>
        <begin position="90"/>
        <end position="107"/>
    </location>
</feature>
<keyword evidence="10" id="KW-1185">Reference proteome</keyword>
<evidence type="ECO:0000256" key="6">
    <source>
        <dbReference type="ARBA" id="ARBA00023136"/>
    </source>
</evidence>
<dbReference type="EMBL" id="SDMP01000019">
    <property type="protein sequence ID" value="RYQ91187.1"/>
    <property type="molecule type" value="Genomic_DNA"/>
</dbReference>
<gene>
    <name evidence="9" type="ORF">Ahy_B09g097089</name>
</gene>